<reference evidence="2" key="1">
    <citation type="submission" date="2022-03" db="EMBL/GenBank/DDBJ databases">
        <title>Genomic Encyclopedia of Type Strains, Phase III (KMG-III): the genomes of soil and plant-associated and newly described type strains.</title>
        <authorList>
            <person name="Whitman W."/>
        </authorList>
    </citation>
    <scope>NUCLEOTIDE SEQUENCE</scope>
    <source>
        <strain evidence="2">ANL 6-2</strain>
    </source>
</reference>
<keyword evidence="3" id="KW-1185">Reference proteome</keyword>
<dbReference type="EMBL" id="JALJXV010000002">
    <property type="protein sequence ID" value="MCP1673795.1"/>
    <property type="molecule type" value="Genomic_DNA"/>
</dbReference>
<evidence type="ECO:0000313" key="2">
    <source>
        <dbReference type="EMBL" id="MCP1673795.1"/>
    </source>
</evidence>
<proteinExistence type="predicted"/>
<evidence type="ECO:0000259" key="1">
    <source>
        <dbReference type="Pfam" id="PF07143"/>
    </source>
</evidence>
<accession>A0AAE3G111</accession>
<dbReference type="InterPro" id="IPR010791">
    <property type="entry name" value="AttH_dom"/>
</dbReference>
<name>A0AAE3G111_9GAMM</name>
<dbReference type="SUPFAM" id="SSF159245">
    <property type="entry name" value="AttH-like"/>
    <property type="match status" value="1"/>
</dbReference>
<comment type="caution">
    <text evidence="2">The sequence shown here is derived from an EMBL/GenBank/DDBJ whole genome shotgun (WGS) entry which is preliminary data.</text>
</comment>
<sequence length="382" mass="42666">MKRWLPVPLLLLLAVVIWLWLPSHDGSDTGGEPFSVTGALSGEDVAEGYPRVTGPEALDFPRDHGAHPEYRNEWWYVTGNLEDADGNHYGYQITFFRFNVDPNAPQRESALATNQVWMAHLALTDSGSGRFHHEERLSRGASGLAGASAQPFAVWLDDWRLDGDGDDFMPLRLRAAMDGVTVDLRLDAAKPMVLQGEQGYSQKGRKPGNASRYFSYTRLLTEGSITVEGERLAVAGTSWMDREWGTSPLEEEQTGWDWFSIQLDNEREIMFYHLRRADGSIDAMSKGLLVESDGSSRVLTLDEVELTATRHWESPLGDARYPVAWQMRIPGEGIDLTMAARTDDQELRSGFRYWEGAIAIEGEDNGESITGVGYAELTGYVR</sequence>
<dbReference type="Proteomes" id="UP001205843">
    <property type="component" value="Unassembled WGS sequence"/>
</dbReference>
<organism evidence="2 3">
    <name type="scientific">Natronocella acetinitrilica</name>
    <dbReference type="NCBI Taxonomy" id="414046"/>
    <lineage>
        <taxon>Bacteria</taxon>
        <taxon>Pseudomonadati</taxon>
        <taxon>Pseudomonadota</taxon>
        <taxon>Gammaproteobacteria</taxon>
        <taxon>Chromatiales</taxon>
        <taxon>Ectothiorhodospiraceae</taxon>
        <taxon>Natronocella</taxon>
    </lineage>
</organism>
<dbReference type="PANTHER" id="PTHR38591:SF1">
    <property type="entry name" value="BLL1000 PROTEIN"/>
    <property type="match status" value="1"/>
</dbReference>
<feature type="domain" description="AttH" evidence="1">
    <location>
        <begin position="73"/>
        <end position="246"/>
    </location>
</feature>
<dbReference type="PANTHER" id="PTHR38591">
    <property type="entry name" value="HYDROLASE"/>
    <property type="match status" value="1"/>
</dbReference>
<protein>
    <submittedName>
        <fullName evidence="2">Secreted hydrolase</fullName>
    </submittedName>
</protein>
<dbReference type="GO" id="GO:0016787">
    <property type="term" value="F:hydrolase activity"/>
    <property type="evidence" value="ECO:0007669"/>
    <property type="project" value="UniProtKB-KW"/>
</dbReference>
<gene>
    <name evidence="2" type="ORF">J2T57_000894</name>
</gene>
<dbReference type="Pfam" id="PF07143">
    <property type="entry name" value="CrtC"/>
    <property type="match status" value="1"/>
</dbReference>
<dbReference type="AlphaFoldDB" id="A0AAE3G111"/>
<dbReference type="RefSeq" id="WP_253474828.1">
    <property type="nucleotide sequence ID" value="NZ_JALJXV010000002.1"/>
</dbReference>
<dbReference type="Gene3D" id="2.40.370.10">
    <property type="entry name" value="AttH-like domain"/>
    <property type="match status" value="2"/>
</dbReference>
<evidence type="ECO:0000313" key="3">
    <source>
        <dbReference type="Proteomes" id="UP001205843"/>
    </source>
</evidence>
<keyword evidence="2" id="KW-0378">Hydrolase</keyword>
<dbReference type="InterPro" id="IPR023374">
    <property type="entry name" value="AttH-like_dom_sf"/>
</dbReference>
<dbReference type="Pfam" id="PF17186">
    <property type="entry name" value="Lipocalin_9"/>
    <property type="match status" value="1"/>
</dbReference>